<dbReference type="PANTHER" id="PTHR33744:SF15">
    <property type="entry name" value="CARBOHYDRATE DIACID REGULATOR"/>
    <property type="match status" value="1"/>
</dbReference>
<proteinExistence type="predicted"/>
<dbReference type="InterPro" id="IPR012914">
    <property type="entry name" value="PucR_dom"/>
</dbReference>
<dbReference type="PANTHER" id="PTHR33744">
    <property type="entry name" value="CARBOHYDRATE DIACID REGULATOR"/>
    <property type="match status" value="1"/>
</dbReference>
<evidence type="ECO:0000313" key="4">
    <source>
        <dbReference type="Proteomes" id="UP000502248"/>
    </source>
</evidence>
<dbReference type="AlphaFoldDB" id="A0A7Z2VPM0"/>
<dbReference type="Gene3D" id="1.10.10.2840">
    <property type="entry name" value="PucR C-terminal helix-turn-helix domain"/>
    <property type="match status" value="1"/>
</dbReference>
<keyword evidence="4" id="KW-1185">Reference proteome</keyword>
<dbReference type="InterPro" id="IPR042070">
    <property type="entry name" value="PucR_C-HTH_sf"/>
</dbReference>
<dbReference type="Pfam" id="PF07905">
    <property type="entry name" value="PucR"/>
    <property type="match status" value="1"/>
</dbReference>
<organism evidence="3 4">
    <name type="scientific">Cohnella herbarum</name>
    <dbReference type="NCBI Taxonomy" id="2728023"/>
    <lineage>
        <taxon>Bacteria</taxon>
        <taxon>Bacillati</taxon>
        <taxon>Bacillota</taxon>
        <taxon>Bacilli</taxon>
        <taxon>Bacillales</taxon>
        <taxon>Paenibacillaceae</taxon>
        <taxon>Cohnella</taxon>
    </lineage>
</organism>
<dbReference type="Pfam" id="PF13556">
    <property type="entry name" value="HTH_30"/>
    <property type="match status" value="1"/>
</dbReference>
<dbReference type="Proteomes" id="UP000502248">
    <property type="component" value="Chromosome"/>
</dbReference>
<accession>A0A7Z2VPM0</accession>
<dbReference type="InterPro" id="IPR051448">
    <property type="entry name" value="CdaR-like_regulators"/>
</dbReference>
<dbReference type="RefSeq" id="WP_169282904.1">
    <property type="nucleotide sequence ID" value="NZ_CP051680.1"/>
</dbReference>
<evidence type="ECO:0000313" key="3">
    <source>
        <dbReference type="EMBL" id="QJD86655.1"/>
    </source>
</evidence>
<feature type="domain" description="Purine catabolism PurC-like" evidence="1">
    <location>
        <begin position="16"/>
        <end position="117"/>
    </location>
</feature>
<dbReference type="EMBL" id="CP051680">
    <property type="protein sequence ID" value="QJD86655.1"/>
    <property type="molecule type" value="Genomic_DNA"/>
</dbReference>
<dbReference type="KEGG" id="cheb:HH215_28100"/>
<feature type="domain" description="PucR C-terminal helix-turn-helix" evidence="2">
    <location>
        <begin position="462"/>
        <end position="518"/>
    </location>
</feature>
<dbReference type="InterPro" id="IPR025736">
    <property type="entry name" value="PucR_C-HTH_dom"/>
</dbReference>
<reference evidence="3 4" key="1">
    <citation type="submission" date="2020-04" db="EMBL/GenBank/DDBJ databases">
        <title>Genome sequencing of novel species.</title>
        <authorList>
            <person name="Heo J."/>
            <person name="Kim S.-J."/>
            <person name="Kim J.-S."/>
            <person name="Hong S.-B."/>
            <person name="Kwon S.-W."/>
        </authorList>
    </citation>
    <scope>NUCLEOTIDE SEQUENCE [LARGE SCALE GENOMIC DNA]</scope>
    <source>
        <strain evidence="3 4">MFER-1</strain>
    </source>
</reference>
<sequence>MHITVEKALGIYPLSEGKLVAGKSGLSRILKSVNIIDAPDFIDWVKEGDMFFTTAYVFKDQLEDAIKLIRSLKRSGSAGLGIKLGRFWSEMPTELVDEADRLGFPLIELPYPFTFSDQINGLFQDELSRSTDILHTILDKQKRLMQLALRQTDGGNYFEHIASVIELPMAVIGGRGHILFNATLCSDGELMSDWPWGPQVLKVVRGGVQLMRIPLVHQDETIGFGLFMPAAPLLSKAEEGLFHQAAEMLSYYLGNMLVKNSESFLHLDLNAMLMRYLTEGAPIDALLSYAEKAGVRVFEGDYQCAVCVFRGASEADRATGLKAIRQELEFNPSIKERKGYHLAMEDGILSIYPADGAGAVKGLAALLKSGLPPAAAFGNAQPVFALSSVKNRPDRLADAFSECWETLKLGERLQMSERVLHFETIQLAHLFQFVPQESMRRYCHHVLGPLIDSDSLYDREMLQTLQTYVFNDAQVGETAKQLFIHRNTAAYRLEKISDTLQMDFKKSNDLLQLRLAFLFLQMQQGEEREEHLAASMRRF</sequence>
<evidence type="ECO:0000259" key="2">
    <source>
        <dbReference type="Pfam" id="PF13556"/>
    </source>
</evidence>
<evidence type="ECO:0000259" key="1">
    <source>
        <dbReference type="Pfam" id="PF07905"/>
    </source>
</evidence>
<protein>
    <submittedName>
        <fullName evidence="3">PucR family transcriptional regulator</fullName>
    </submittedName>
</protein>
<gene>
    <name evidence="3" type="ORF">HH215_28100</name>
</gene>
<name>A0A7Z2VPM0_9BACL</name>